<feature type="compositionally biased region" description="Polar residues" evidence="3">
    <location>
        <begin position="1154"/>
        <end position="1163"/>
    </location>
</feature>
<feature type="repeat" description="RCC1" evidence="2">
    <location>
        <begin position="385"/>
        <end position="445"/>
    </location>
</feature>
<organism evidence="5 6">
    <name type="scientific">Amylocarpus encephaloides</name>
    <dbReference type="NCBI Taxonomy" id="45428"/>
    <lineage>
        <taxon>Eukaryota</taxon>
        <taxon>Fungi</taxon>
        <taxon>Dikarya</taxon>
        <taxon>Ascomycota</taxon>
        <taxon>Pezizomycotina</taxon>
        <taxon>Leotiomycetes</taxon>
        <taxon>Helotiales</taxon>
        <taxon>Helotiales incertae sedis</taxon>
        <taxon>Amylocarpus</taxon>
    </lineage>
</organism>
<feature type="compositionally biased region" description="Polar residues" evidence="3">
    <location>
        <begin position="1285"/>
        <end position="1298"/>
    </location>
</feature>
<feature type="compositionally biased region" description="Gly residues" evidence="3">
    <location>
        <begin position="69"/>
        <end position="86"/>
    </location>
</feature>
<dbReference type="PROSITE" id="PS50012">
    <property type="entry name" value="RCC1_3"/>
    <property type="match status" value="3"/>
</dbReference>
<comment type="caution">
    <text evidence="5">The sequence shown here is derived from an EMBL/GenBank/DDBJ whole genome shotgun (WGS) entry which is preliminary data.</text>
</comment>
<feature type="region of interest" description="Disordered" evidence="3">
    <location>
        <begin position="198"/>
        <end position="237"/>
    </location>
</feature>
<sequence>MNHLLWKYFYDDEIDRFRNLLGNYSLRTQYASKGHGGSAAHGIGNIAGSPSGAYSTSPRVAKNRKVSGQAGGIGAKGTSQGIGRGDINGRDHAGVPLLGRIASSKSEQAIEFGLALIEHPAIDLYAQDIENGWTALHRALYFGNIYLARAMIERDSQNPSGLENSSQKSATSIIKVKDHEGNSPFDVYNATIARQSLHRDDSANHSDDESQDEEGPSNSGPTDDDRHPTAPINGDELFAWGSNKNYNLGLGDEDDRQWPEKVGLKRPDHILFRLYREHLESVKESDQAMYERLLQANPRSVSELPTLIASRPIIIQDAVLSKLHSAVLTEQGDLFMCGFGPGGRLGTGDEITRFSYVCVEGGISGKKIVQVALGHNHSMAVDANGEVFSWGQSNHGVLGYSLPRTSFKDEDPICATPRQIFGPLKRETIIGVAASSIHSVAHTSTSLFTWGRNEGQLGLMDSDSRSLEIQAVPRKVAASLFKSPIAAVAAINRATTVLLENHAVCVFTAYGYKFLKFPPNDVFRNHQLQTSAFTTQYGVAADNITSITAAGETIAAYSTQSLFTVNVGSVDTLSETSTTNPSKIRDSLPDPQRVWSLRKGHWDGIKSASVTENGSVIVCTQAGAVWRRVKRTKVKDAFAGTGTFHKNDFKFQRVPGLTKVAAVRSTAFGVYAAIRKDCDVTRTQISVSEESFCDDIRPLLCLNGLEASEMSQTEDTISPRFWSPVLQKDHLEPLKRAVLMSPDLETDVSQHLYGLGDGFDAVIGSTTSEIRIPVHGFIVARSSILRGVLDTFRRRGQATIPDFLTITPETPTSSKRISVIFQGLDFLTILNLVIYLYTDTIVDVWQYTRHFPKMAFRYRQVRVELMKAAAHLGLAKLESAVRLMTSPERRLNLDMGLAIEDPKYFDDGDTIIELDGSELFAHSALLCQRCPFFDGLFNGRAGGSWLAGRRNNESDAVRIDLKHVDQQVFQLVLRHLYADVGVELFDDLVADDLDEFSDVVMDVMAVSNELMLDRLSEICQEVIGRFINTRNVCHVLNAVAPCSITSFKDAALEYLCLQLESMLENHLLNNLDDELLTELDDVVRANQNVCLPFSKGSQEEKLLSLHERDVNLGDDLIEERRRRISDMAFRASLKLDDSRLSSSARTARVGSLEGSISGSPSQEKAQRKIKAARNVPFSPTIRAKDSTLDLMFDMEDDDALPPILHKNSIAAKEHNLENESAWIVAKPSSLQDQSTSFNPANSPNADDLKTPNPATPPLTSTKTWSSPAIPSSKLGLSEIMAQAASNRTSTLSMSLSAQKTRDETMKRENLAKISQKERKRQHQKAQQEKLSSPQIRLDETDDKPSSPWQVADRGLKTSLRDVLDNGSEPIPATEAKILKTEPIPRPMRRAASPDTRFSGQLRSSSSGNVSRSSTATDLSQRQPAPKSNLSPILPHSKSYSAPATKAEPTLQLSMADIIGQQRREQEVIKEAVAKRSLQEIQEEQAFQEWWDQESRRAQEQEAATSKPTASPTHGGKNGGGRGKGAGRGRKTRGGRSNRGRGDSLVATPAQGRGKDKATEVRL</sequence>
<keyword evidence="6" id="KW-1185">Reference proteome</keyword>
<evidence type="ECO:0000313" key="6">
    <source>
        <dbReference type="Proteomes" id="UP000824998"/>
    </source>
</evidence>
<feature type="region of interest" description="Disordered" evidence="3">
    <location>
        <begin position="65"/>
        <end position="86"/>
    </location>
</feature>
<keyword evidence="1" id="KW-0677">Repeat</keyword>
<gene>
    <name evidence="5" type="ORF">BJ875DRAFT_485180</name>
</gene>
<dbReference type="EMBL" id="MU251502">
    <property type="protein sequence ID" value="KAG9233407.1"/>
    <property type="molecule type" value="Genomic_DNA"/>
</dbReference>
<feature type="compositionally biased region" description="Low complexity" evidence="3">
    <location>
        <begin position="1398"/>
        <end position="1413"/>
    </location>
</feature>
<feature type="domain" description="BTB" evidence="4">
    <location>
        <begin position="908"/>
        <end position="979"/>
    </location>
</feature>
<feature type="compositionally biased region" description="Polar residues" evidence="3">
    <location>
        <begin position="1414"/>
        <end position="1430"/>
    </location>
</feature>
<feature type="compositionally biased region" description="Polar residues" evidence="3">
    <location>
        <begin position="1228"/>
        <end position="1244"/>
    </location>
</feature>
<dbReference type="PANTHER" id="PTHR22872">
    <property type="entry name" value="BTK-BINDING PROTEIN-RELATED"/>
    <property type="match status" value="1"/>
</dbReference>
<feature type="region of interest" description="Disordered" evidence="3">
    <location>
        <begin position="1285"/>
        <end position="1446"/>
    </location>
</feature>
<dbReference type="InterPro" id="IPR036770">
    <property type="entry name" value="Ankyrin_rpt-contain_sf"/>
</dbReference>
<feature type="compositionally biased region" description="Polar residues" evidence="3">
    <location>
        <begin position="1501"/>
        <end position="1511"/>
    </location>
</feature>
<feature type="compositionally biased region" description="Basic and acidic residues" evidence="3">
    <location>
        <begin position="1299"/>
        <end position="1316"/>
    </location>
</feature>
<dbReference type="Proteomes" id="UP000824998">
    <property type="component" value="Unassembled WGS sequence"/>
</dbReference>
<dbReference type="SUPFAM" id="SSF54695">
    <property type="entry name" value="POZ domain"/>
    <property type="match status" value="1"/>
</dbReference>
<dbReference type="OrthoDB" id="1893551at2759"/>
<feature type="region of interest" description="Disordered" evidence="3">
    <location>
        <begin position="1488"/>
        <end position="1562"/>
    </location>
</feature>
<dbReference type="InterPro" id="IPR000210">
    <property type="entry name" value="BTB/POZ_dom"/>
</dbReference>
<feature type="compositionally biased region" description="Basic and acidic residues" evidence="3">
    <location>
        <begin position="1353"/>
        <end position="1363"/>
    </location>
</feature>
<feature type="region of interest" description="Disordered" evidence="3">
    <location>
        <begin position="1144"/>
        <end position="1171"/>
    </location>
</feature>
<dbReference type="CDD" id="cd18186">
    <property type="entry name" value="BTB_POZ_ZBTB_KLHL-like"/>
    <property type="match status" value="1"/>
</dbReference>
<protein>
    <submittedName>
        <fullName evidence="5">BTB/POZ domain-containing protein 1</fullName>
    </submittedName>
</protein>
<dbReference type="PANTHER" id="PTHR22872:SF2">
    <property type="entry name" value="INHIBITOR OF BRUTON TYROSINE KINASE"/>
    <property type="match status" value="1"/>
</dbReference>
<feature type="compositionally biased region" description="Polar residues" evidence="3">
    <location>
        <begin position="1257"/>
        <end position="1269"/>
    </location>
</feature>
<evidence type="ECO:0000256" key="2">
    <source>
        <dbReference type="PROSITE-ProRule" id="PRU00235"/>
    </source>
</evidence>
<feature type="region of interest" description="Disordered" evidence="3">
    <location>
        <begin position="1228"/>
        <end position="1269"/>
    </location>
</feature>
<dbReference type="InterPro" id="IPR000408">
    <property type="entry name" value="Reg_chr_condens"/>
</dbReference>
<dbReference type="SUPFAM" id="SSF50985">
    <property type="entry name" value="RCC1/BLIP-II"/>
    <property type="match status" value="1"/>
</dbReference>
<feature type="compositionally biased region" description="Basic and acidic residues" evidence="3">
    <location>
        <begin position="1552"/>
        <end position="1562"/>
    </location>
</feature>
<dbReference type="Gene3D" id="2.130.10.30">
    <property type="entry name" value="Regulator of chromosome condensation 1/beta-lactamase-inhibitor protein II"/>
    <property type="match status" value="1"/>
</dbReference>
<dbReference type="SMART" id="SM00225">
    <property type="entry name" value="BTB"/>
    <property type="match status" value="1"/>
</dbReference>
<dbReference type="Gene3D" id="1.25.40.20">
    <property type="entry name" value="Ankyrin repeat-containing domain"/>
    <property type="match status" value="1"/>
</dbReference>
<evidence type="ECO:0000259" key="4">
    <source>
        <dbReference type="PROSITE" id="PS50097"/>
    </source>
</evidence>
<dbReference type="InterPro" id="IPR011333">
    <property type="entry name" value="SKP1/BTB/POZ_sf"/>
</dbReference>
<dbReference type="Pfam" id="PF00651">
    <property type="entry name" value="BTB"/>
    <property type="match status" value="1"/>
</dbReference>
<feature type="compositionally biased region" description="Basic and acidic residues" evidence="3">
    <location>
        <begin position="198"/>
        <end position="208"/>
    </location>
</feature>
<proteinExistence type="predicted"/>
<feature type="repeat" description="RCC1" evidence="2">
    <location>
        <begin position="332"/>
        <end position="384"/>
    </location>
</feature>
<dbReference type="InterPro" id="IPR009091">
    <property type="entry name" value="RCC1/BLIP-II"/>
</dbReference>
<evidence type="ECO:0000256" key="1">
    <source>
        <dbReference type="ARBA" id="ARBA00022737"/>
    </source>
</evidence>
<name>A0A9P7YH42_9HELO</name>
<dbReference type="InterPro" id="IPR051625">
    <property type="entry name" value="Signaling_Regulatory_Domain"/>
</dbReference>
<evidence type="ECO:0000313" key="5">
    <source>
        <dbReference type="EMBL" id="KAG9233407.1"/>
    </source>
</evidence>
<feature type="repeat" description="RCC1" evidence="2">
    <location>
        <begin position="445"/>
        <end position="501"/>
    </location>
</feature>
<dbReference type="PROSITE" id="PS50097">
    <property type="entry name" value="BTB"/>
    <property type="match status" value="1"/>
</dbReference>
<dbReference type="Pfam" id="PF13540">
    <property type="entry name" value="RCC1_2"/>
    <property type="match status" value="1"/>
</dbReference>
<evidence type="ECO:0000256" key="3">
    <source>
        <dbReference type="SAM" id="MobiDB-lite"/>
    </source>
</evidence>
<dbReference type="Gene3D" id="3.30.710.10">
    <property type="entry name" value="Potassium Channel Kv1.1, Chain A"/>
    <property type="match status" value="1"/>
</dbReference>
<feature type="compositionally biased region" description="Basic residues" evidence="3">
    <location>
        <begin position="1524"/>
        <end position="1538"/>
    </location>
</feature>
<reference evidence="5" key="1">
    <citation type="journal article" date="2021" name="IMA Fungus">
        <title>Genomic characterization of three marine fungi, including Emericellopsis atlantica sp. nov. with signatures of a generalist lifestyle and marine biomass degradation.</title>
        <authorList>
            <person name="Hagestad O.C."/>
            <person name="Hou L."/>
            <person name="Andersen J.H."/>
            <person name="Hansen E.H."/>
            <person name="Altermark B."/>
            <person name="Li C."/>
            <person name="Kuhnert E."/>
            <person name="Cox R.J."/>
            <person name="Crous P.W."/>
            <person name="Spatafora J.W."/>
            <person name="Lail K."/>
            <person name="Amirebrahimi M."/>
            <person name="Lipzen A."/>
            <person name="Pangilinan J."/>
            <person name="Andreopoulos W."/>
            <person name="Hayes R.D."/>
            <person name="Ng V."/>
            <person name="Grigoriev I.V."/>
            <person name="Jackson S.A."/>
            <person name="Sutton T.D.S."/>
            <person name="Dobson A.D.W."/>
            <person name="Rama T."/>
        </authorList>
    </citation>
    <scope>NUCLEOTIDE SEQUENCE</scope>
    <source>
        <strain evidence="5">TRa018bII</strain>
    </source>
</reference>
<accession>A0A9P7YH42</accession>